<dbReference type="InterPro" id="IPR016187">
    <property type="entry name" value="CTDL_fold"/>
</dbReference>
<dbReference type="PROSITE" id="PS50041">
    <property type="entry name" value="C_TYPE_LECTIN_2"/>
    <property type="match status" value="3"/>
</dbReference>
<dbReference type="Pfam" id="PF00059">
    <property type="entry name" value="Lectin_C"/>
    <property type="match status" value="3"/>
</dbReference>
<dbReference type="SMART" id="SM00034">
    <property type="entry name" value="CLECT"/>
    <property type="match status" value="2"/>
</dbReference>
<name>A0A8C4ZGS4_GADMO</name>
<keyword evidence="1" id="KW-1015">Disulfide bond</keyword>
<evidence type="ECO:0000256" key="2">
    <source>
        <dbReference type="SAM" id="SignalP"/>
    </source>
</evidence>
<dbReference type="Proteomes" id="UP000694546">
    <property type="component" value="Chromosome 21"/>
</dbReference>
<sequence>TCVICKDPCILCFLILCSTCINIHLKMSWTDAQRYCREQFHDLATIDNLEDLERLQASRKGSDYDIDSAWIGLYDDRTRWQWSYGNQDFKTGQDYDNWAGPEPNNVGAKQNCTMLMPQTGGWADKSCSDLAGPVCINGALDLYFVFALKMTWYKARKYCASHHTELAIVRDATENSKIYALMNSNAWIGLHRNPWSHWSDGSRTTYLNWETGLVGHHASPITKLYHHVDQKMSWTDAQRYCREQFHDLATIDNLEDLERLQASRRGSDYDIDTAWIGLYDDRTRWQWSYGNQDYKMGQDYDNWRQTEPNNRAGVENCTMIKINSGLWLDVPCNGEFNAVCINGGLDLYIINTAV</sequence>
<evidence type="ECO:0000313" key="4">
    <source>
        <dbReference type="Ensembl" id="ENSGMOP00000013653.2"/>
    </source>
</evidence>
<dbReference type="GeneTree" id="ENSGT01100000263473"/>
<reference evidence="4" key="1">
    <citation type="submission" date="2025-08" db="UniProtKB">
        <authorList>
            <consortium name="Ensembl"/>
        </authorList>
    </citation>
    <scope>IDENTIFICATION</scope>
</reference>
<dbReference type="SUPFAM" id="SSF56436">
    <property type="entry name" value="C-type lectin-like"/>
    <property type="match status" value="3"/>
</dbReference>
<accession>A0A8C4ZGS4</accession>
<dbReference type="OMA" id="RWQWSYG"/>
<feature type="chain" id="PRO_5047435234" description="C-type lectin domain-containing protein" evidence="2">
    <location>
        <begin position="33"/>
        <end position="354"/>
    </location>
</feature>
<dbReference type="PROSITE" id="PS00615">
    <property type="entry name" value="C_TYPE_LECTIN_1"/>
    <property type="match status" value="1"/>
</dbReference>
<dbReference type="InterPro" id="IPR001304">
    <property type="entry name" value="C-type_lectin-like"/>
</dbReference>
<dbReference type="AlphaFoldDB" id="A0A8C4ZGS4"/>
<organism evidence="4 5">
    <name type="scientific">Gadus morhua</name>
    <name type="common">Atlantic cod</name>
    <dbReference type="NCBI Taxonomy" id="8049"/>
    <lineage>
        <taxon>Eukaryota</taxon>
        <taxon>Metazoa</taxon>
        <taxon>Chordata</taxon>
        <taxon>Craniata</taxon>
        <taxon>Vertebrata</taxon>
        <taxon>Euteleostomi</taxon>
        <taxon>Actinopterygii</taxon>
        <taxon>Neopterygii</taxon>
        <taxon>Teleostei</taxon>
        <taxon>Neoteleostei</taxon>
        <taxon>Acanthomorphata</taxon>
        <taxon>Zeiogadaria</taxon>
        <taxon>Gadariae</taxon>
        <taxon>Gadiformes</taxon>
        <taxon>Gadoidei</taxon>
        <taxon>Gadidae</taxon>
        <taxon>Gadus</taxon>
    </lineage>
</organism>
<keyword evidence="2" id="KW-0732">Signal</keyword>
<dbReference type="PANTHER" id="PTHR45784:SF3">
    <property type="entry name" value="C-TYPE LECTIN DOMAIN FAMILY 4 MEMBER K-LIKE-RELATED"/>
    <property type="match status" value="1"/>
</dbReference>
<feature type="domain" description="C-type lectin" evidence="3">
    <location>
        <begin position="16"/>
        <end position="136"/>
    </location>
</feature>
<evidence type="ECO:0000313" key="5">
    <source>
        <dbReference type="Proteomes" id="UP000694546"/>
    </source>
</evidence>
<feature type="domain" description="C-type lectin" evidence="3">
    <location>
        <begin position="143"/>
        <end position="212"/>
    </location>
</feature>
<evidence type="ECO:0000256" key="1">
    <source>
        <dbReference type="ARBA" id="ARBA00023157"/>
    </source>
</evidence>
<dbReference type="InterPro" id="IPR018378">
    <property type="entry name" value="C-type_lectin_CS"/>
</dbReference>
<dbReference type="Ensembl" id="ENSGMOT00000014014.2">
    <property type="protein sequence ID" value="ENSGMOP00000013653.2"/>
    <property type="gene ID" value="ENSGMOG00000012764.2"/>
</dbReference>
<keyword evidence="5" id="KW-1185">Reference proteome</keyword>
<protein>
    <recommendedName>
        <fullName evidence="3">C-type lectin domain-containing protein</fullName>
    </recommendedName>
</protein>
<dbReference type="Gene3D" id="3.10.100.10">
    <property type="entry name" value="Mannose-Binding Protein A, subunit A"/>
    <property type="match status" value="3"/>
</dbReference>
<proteinExistence type="predicted"/>
<feature type="signal peptide" evidence="2">
    <location>
        <begin position="1"/>
        <end position="32"/>
    </location>
</feature>
<dbReference type="PANTHER" id="PTHR45784">
    <property type="entry name" value="C-TYPE LECTIN DOMAIN FAMILY 20 MEMBER A-RELATED"/>
    <property type="match status" value="1"/>
</dbReference>
<evidence type="ECO:0000259" key="3">
    <source>
        <dbReference type="PROSITE" id="PS50041"/>
    </source>
</evidence>
<reference evidence="4" key="2">
    <citation type="submission" date="2025-09" db="UniProtKB">
        <authorList>
            <consortium name="Ensembl"/>
        </authorList>
    </citation>
    <scope>IDENTIFICATION</scope>
</reference>
<dbReference type="InterPro" id="IPR016186">
    <property type="entry name" value="C-type_lectin-like/link_sf"/>
</dbReference>
<feature type="domain" description="C-type lectin" evidence="3">
    <location>
        <begin position="225"/>
        <end position="341"/>
    </location>
</feature>